<evidence type="ECO:0000313" key="2">
    <source>
        <dbReference type="Proteomes" id="UP000282388"/>
    </source>
</evidence>
<dbReference type="EMBL" id="RAXV01000054">
    <property type="protein sequence ID" value="RKG29180.1"/>
    <property type="molecule type" value="Genomic_DNA"/>
</dbReference>
<name>A0A3A8EEA3_9GAMM</name>
<reference evidence="1 2" key="1">
    <citation type="submission" date="2018-09" db="EMBL/GenBank/DDBJ databases">
        <title>The draft genome of Acinetobacter spp. strains.</title>
        <authorList>
            <person name="Qin J."/>
            <person name="Feng Y."/>
            <person name="Zong Z."/>
        </authorList>
    </citation>
    <scope>NUCLEOTIDE SEQUENCE [LARGE SCALE GENOMIC DNA]</scope>
    <source>
        <strain evidence="1 2">WCHAc060012</strain>
    </source>
</reference>
<comment type="caution">
    <text evidence="1">The sequence shown here is derived from an EMBL/GenBank/DDBJ whole genome shotgun (WGS) entry which is preliminary data.</text>
</comment>
<protein>
    <recommendedName>
        <fullName evidence="3">Mobilization protein</fullName>
    </recommendedName>
</protein>
<evidence type="ECO:0008006" key="3">
    <source>
        <dbReference type="Google" id="ProtNLM"/>
    </source>
</evidence>
<gene>
    <name evidence="1" type="ORF">D7V32_16145</name>
</gene>
<dbReference type="AlphaFoldDB" id="A0A3A8EEA3"/>
<sequence>MNSTRTVAVRLDNQVAQEYERLAQLKGDKLGTYLRDLLTSNLQMASIERQVSRIETLVNDFEKDINRSLDQFTQANSLNENLLGDLGEIYMFQIGILMKLQTEKYEIRGMQAKGKSHAKASYLKGKNHE</sequence>
<proteinExistence type="predicted"/>
<accession>A0A3A8EEA3</accession>
<organism evidence="1 2">
    <name type="scientific">Acinetobacter tianfuensis</name>
    <dbReference type="NCBI Taxonomy" id="2419603"/>
    <lineage>
        <taxon>Bacteria</taxon>
        <taxon>Pseudomonadati</taxon>
        <taxon>Pseudomonadota</taxon>
        <taxon>Gammaproteobacteria</taxon>
        <taxon>Moraxellales</taxon>
        <taxon>Moraxellaceae</taxon>
        <taxon>Acinetobacter</taxon>
    </lineage>
</organism>
<evidence type="ECO:0000313" key="1">
    <source>
        <dbReference type="EMBL" id="RKG29180.1"/>
    </source>
</evidence>
<keyword evidence="2" id="KW-1185">Reference proteome</keyword>
<dbReference type="RefSeq" id="WP_120403842.1">
    <property type="nucleotide sequence ID" value="NZ_RAXV01000054.1"/>
</dbReference>
<dbReference type="Proteomes" id="UP000282388">
    <property type="component" value="Unassembled WGS sequence"/>
</dbReference>
<dbReference type="OrthoDB" id="6700927at2"/>